<feature type="compositionally biased region" description="Basic and acidic residues" evidence="9">
    <location>
        <begin position="48"/>
        <end position="62"/>
    </location>
</feature>
<dbReference type="Proteomes" id="UP000076837">
    <property type="component" value="Unassembled WGS sequence"/>
</dbReference>
<dbReference type="STRING" id="5454.A0A162WM09"/>
<dbReference type="InterPro" id="IPR001948">
    <property type="entry name" value="Peptidase_M18"/>
</dbReference>
<keyword evidence="3 10" id="KW-0031">Aminopeptidase</keyword>
<sequence>MTAHSPLHSPSSHADRPRGILKNSSSHRSSSQSSPPREAQPAVSPVAERPHLGREKSEKEIVLENTLHNAGPGHRRSSSNARGSTSRRQSGASPHLDDNSPQLKWDEANLYINEQNRDSTMKIDEPKTPYAKQYDPAEDEEEIEMLDAKDLNVDELDAKPKRKNRVEEIPEFDLGEPELRARGESQTPESEKRVLVDPEEDKGYHGELPPNATQEEREKHRKFEELRKKHYEMRNVKGLLGHAEEDDEDDQVAPPVPNGQRPSLAASRWSLLEGFACKKIWQFAGFGCGPGGCDGWLRVCYMLRDVRRGRLTGGGGHDYGSHHMQARTEVGLASPDGGSSATTSSSSLSQLQRQPHHPNSNVSLIIPTPTSASVSSRPNISPSVSIQHINTPTSLHHVSFRIARHDPSVTASMTKNQPSLRKAASNADLYADPSPPQQLRHAYSTLSRSHTTAGPLPRRALADWEQKRHQMSDKGRARHSIATPYPNLIEDDDDFRPNRQMQMQKQSPPPVPPKILEEVPGEGPTPAPVLEFRDGQYRLPAPKSASRPAPSHPWLPAQLPPAVGPTSASAAPAPAPAPASAPAPAPAPAPVRREKEAPEQYTKPFTDFMTANPTVFHAVDAVAKDLERDGYKKLSERDAWELRAGGKYYVDRNGTSLIAFAIGDKYAAGNGAAIVAGHIDALTAKLKPIPKLRNKAGYVQLGVAPYAGALSDTWWDRDLGIGGRVLVKEHAKIVSKLMVPIIGLDNSDLGASSAANAEAEWKSSPLGGEGAFAATQPERLVKAISSELGITDYSTIVNWELELFDVQPATTGGLDREFIFAGRIDDKLCSWAAVQALLNSNASLSGSSQIRIVALFDDEEVGSLLRQGARGNFLPSIMERIVEEFAETKTKNALARTYANSFLVSSDVIHAVNPNFLNAYLENHSPRLNVGPAVSADSNAHMTTDAVSTAILQRCVDADIGTRKQDPKLQVFQIRNDSRSGGTVGPMLSAATGIRAIDCGIPQLSMHSIRATTGSQDPGLGVFAFQSFLERFEEVDKEFK</sequence>
<dbReference type="GO" id="GO:0070006">
    <property type="term" value="F:metalloaminopeptidase activity"/>
    <property type="evidence" value="ECO:0007669"/>
    <property type="project" value="TreeGrafter"/>
</dbReference>
<feature type="compositionally biased region" description="Basic and acidic residues" evidence="9">
    <location>
        <begin position="177"/>
        <end position="205"/>
    </location>
</feature>
<dbReference type="InterPro" id="IPR007062">
    <property type="entry name" value="PPI-2"/>
</dbReference>
<dbReference type="Pfam" id="PF04979">
    <property type="entry name" value="IPP-2"/>
    <property type="match status" value="1"/>
</dbReference>
<proteinExistence type="inferred from homology"/>
<feature type="compositionally biased region" description="Pro residues" evidence="9">
    <location>
        <begin position="550"/>
        <end position="563"/>
    </location>
</feature>
<evidence type="ECO:0000256" key="1">
    <source>
        <dbReference type="ARBA" id="ARBA00001947"/>
    </source>
</evidence>
<dbReference type="SUPFAM" id="SSF53187">
    <property type="entry name" value="Zn-dependent exopeptidases"/>
    <property type="match status" value="1"/>
</dbReference>
<evidence type="ECO:0000256" key="9">
    <source>
        <dbReference type="SAM" id="MobiDB-lite"/>
    </source>
</evidence>
<gene>
    <name evidence="10" type="ORF">ST47_g9711</name>
</gene>
<dbReference type="SUPFAM" id="SSF101821">
    <property type="entry name" value="Aminopeptidase/glucanase lid domain"/>
    <property type="match status" value="1"/>
</dbReference>
<accession>A0A162WM09</accession>
<dbReference type="PANTHER" id="PTHR28570:SF4">
    <property type="entry name" value="VACUOLAR AMINOPEPTIDASE 1"/>
    <property type="match status" value="1"/>
</dbReference>
<evidence type="ECO:0000256" key="4">
    <source>
        <dbReference type="ARBA" id="ARBA00022670"/>
    </source>
</evidence>
<feature type="region of interest" description="Disordered" evidence="9">
    <location>
        <begin position="1"/>
        <end position="221"/>
    </location>
</feature>
<comment type="similarity">
    <text evidence="2">Belongs to the peptidase M18 family.</text>
</comment>
<dbReference type="PRINTS" id="PR00932">
    <property type="entry name" value="AMINO1PTASE"/>
</dbReference>
<dbReference type="Gene3D" id="6.10.250.1050">
    <property type="match status" value="1"/>
</dbReference>
<feature type="compositionally biased region" description="Polar residues" evidence="9">
    <location>
        <begin position="78"/>
        <end position="92"/>
    </location>
</feature>
<keyword evidence="5" id="KW-0479">Metal-binding</keyword>
<evidence type="ECO:0000256" key="8">
    <source>
        <dbReference type="ARBA" id="ARBA00023049"/>
    </source>
</evidence>
<keyword evidence="4" id="KW-0645">Protease</keyword>
<evidence type="ECO:0000256" key="7">
    <source>
        <dbReference type="ARBA" id="ARBA00022833"/>
    </source>
</evidence>
<dbReference type="Gene3D" id="2.30.250.10">
    <property type="entry name" value="Aminopeptidase i, Domain 2"/>
    <property type="match status" value="1"/>
</dbReference>
<dbReference type="EMBL" id="JYNV01000302">
    <property type="protein sequence ID" value="KZM19107.1"/>
    <property type="molecule type" value="Genomic_DNA"/>
</dbReference>
<evidence type="ECO:0000256" key="5">
    <source>
        <dbReference type="ARBA" id="ARBA00022723"/>
    </source>
</evidence>
<dbReference type="Gene3D" id="3.40.630.10">
    <property type="entry name" value="Zn peptidases"/>
    <property type="match status" value="1"/>
</dbReference>
<feature type="compositionally biased region" description="Low complexity" evidence="9">
    <location>
        <begin position="24"/>
        <end position="34"/>
    </location>
</feature>
<dbReference type="GO" id="GO:0009966">
    <property type="term" value="P:regulation of signal transduction"/>
    <property type="evidence" value="ECO:0007669"/>
    <property type="project" value="InterPro"/>
</dbReference>
<evidence type="ECO:0000313" key="11">
    <source>
        <dbReference type="Proteomes" id="UP000076837"/>
    </source>
</evidence>
<evidence type="ECO:0000256" key="2">
    <source>
        <dbReference type="ARBA" id="ARBA00008290"/>
    </source>
</evidence>
<feature type="compositionally biased region" description="Polar residues" evidence="9">
    <location>
        <begin position="410"/>
        <end position="419"/>
    </location>
</feature>
<dbReference type="GO" id="GO:0004864">
    <property type="term" value="F:protein phosphatase inhibitor activity"/>
    <property type="evidence" value="ECO:0007669"/>
    <property type="project" value="InterPro"/>
</dbReference>
<dbReference type="PANTHER" id="PTHR28570">
    <property type="entry name" value="ASPARTYL AMINOPEPTIDASE"/>
    <property type="match status" value="1"/>
</dbReference>
<feature type="compositionally biased region" description="Polar residues" evidence="9">
    <location>
        <begin position="357"/>
        <end position="384"/>
    </location>
</feature>
<name>A0A162WM09_DIDRA</name>
<evidence type="ECO:0000313" key="10">
    <source>
        <dbReference type="EMBL" id="KZM19107.1"/>
    </source>
</evidence>
<keyword evidence="8" id="KW-0482">Metalloprotease</keyword>
<feature type="region of interest" description="Disordered" evidence="9">
    <location>
        <begin position="410"/>
        <end position="598"/>
    </location>
</feature>
<feature type="compositionally biased region" description="Low complexity" evidence="9">
    <location>
        <begin position="1"/>
        <end position="12"/>
    </location>
</feature>
<keyword evidence="11" id="KW-1185">Reference proteome</keyword>
<feature type="compositionally biased region" description="Low complexity" evidence="9">
    <location>
        <begin position="540"/>
        <end position="549"/>
    </location>
</feature>
<feature type="compositionally biased region" description="Basic and acidic residues" evidence="9">
    <location>
        <begin position="146"/>
        <end position="159"/>
    </location>
</feature>
<dbReference type="Pfam" id="PF02127">
    <property type="entry name" value="Peptidase_M18"/>
    <property type="match status" value="1"/>
</dbReference>
<feature type="compositionally biased region" description="Low complexity" evidence="9">
    <location>
        <begin position="333"/>
        <end position="352"/>
    </location>
</feature>
<comment type="caution">
    <text evidence="10">The sequence shown here is derived from an EMBL/GenBank/DDBJ whole genome shotgun (WGS) entry which is preliminary data.</text>
</comment>
<dbReference type="GO" id="GO:0008270">
    <property type="term" value="F:zinc ion binding"/>
    <property type="evidence" value="ECO:0007669"/>
    <property type="project" value="InterPro"/>
</dbReference>
<keyword evidence="7" id="KW-0862">Zinc</keyword>
<feature type="region of interest" description="Disordered" evidence="9">
    <location>
        <begin position="331"/>
        <end position="384"/>
    </location>
</feature>
<dbReference type="AlphaFoldDB" id="A0A162WM09"/>
<protein>
    <submittedName>
        <fullName evidence="10">Aminopeptidase</fullName>
    </submittedName>
</protein>
<dbReference type="InterPro" id="IPR023358">
    <property type="entry name" value="Peptidase_M18_dom2"/>
</dbReference>
<feature type="compositionally biased region" description="Acidic residues" evidence="9">
    <location>
        <begin position="136"/>
        <end position="145"/>
    </location>
</feature>
<feature type="compositionally biased region" description="Pro residues" evidence="9">
    <location>
        <begin position="573"/>
        <end position="589"/>
    </location>
</feature>
<feature type="region of interest" description="Disordered" evidence="9">
    <location>
        <begin position="242"/>
        <end position="261"/>
    </location>
</feature>
<dbReference type="CDD" id="cd05658">
    <property type="entry name" value="M18_DAP"/>
    <property type="match status" value="1"/>
</dbReference>
<dbReference type="GO" id="GO:0006508">
    <property type="term" value="P:proteolysis"/>
    <property type="evidence" value="ECO:0007669"/>
    <property type="project" value="UniProtKB-KW"/>
</dbReference>
<dbReference type="GO" id="GO:0000324">
    <property type="term" value="C:fungal-type vacuole"/>
    <property type="evidence" value="ECO:0007669"/>
    <property type="project" value="TreeGrafter"/>
</dbReference>
<reference evidence="10 11" key="1">
    <citation type="journal article" date="2016" name="Sci. Rep.">
        <title>Draft genome sequencing and secretome analysis of fungal phytopathogen Ascochyta rabiei provides insight into the necrotrophic effector repertoire.</title>
        <authorList>
            <person name="Verma S."/>
            <person name="Gazara R.K."/>
            <person name="Nizam S."/>
            <person name="Parween S."/>
            <person name="Chattopadhyay D."/>
            <person name="Verma P.K."/>
        </authorList>
    </citation>
    <scope>NUCLEOTIDE SEQUENCE [LARGE SCALE GENOMIC DNA]</scope>
    <source>
        <strain evidence="10 11">ArDII</strain>
    </source>
</reference>
<evidence type="ECO:0000256" key="3">
    <source>
        <dbReference type="ARBA" id="ARBA00022438"/>
    </source>
</evidence>
<feature type="compositionally biased region" description="Basic and acidic residues" evidence="9">
    <location>
        <begin position="460"/>
        <end position="475"/>
    </location>
</feature>
<comment type="cofactor">
    <cofactor evidence="1">
        <name>Zn(2+)</name>
        <dbReference type="ChEBI" id="CHEBI:29105"/>
    </cofactor>
</comment>
<feature type="compositionally biased region" description="Basic and acidic residues" evidence="9">
    <location>
        <begin position="115"/>
        <end position="127"/>
    </location>
</feature>
<organism evidence="10 11">
    <name type="scientific">Didymella rabiei</name>
    <name type="common">Chickpea ascochyta blight fungus</name>
    <name type="synonym">Mycosphaerella rabiei</name>
    <dbReference type="NCBI Taxonomy" id="5454"/>
    <lineage>
        <taxon>Eukaryota</taxon>
        <taxon>Fungi</taxon>
        <taxon>Dikarya</taxon>
        <taxon>Ascomycota</taxon>
        <taxon>Pezizomycotina</taxon>
        <taxon>Dothideomycetes</taxon>
        <taxon>Pleosporomycetidae</taxon>
        <taxon>Pleosporales</taxon>
        <taxon>Pleosporineae</taxon>
        <taxon>Didymellaceae</taxon>
        <taxon>Ascochyta</taxon>
    </lineage>
</organism>
<keyword evidence="6" id="KW-0378">Hydrolase</keyword>
<evidence type="ECO:0000256" key="6">
    <source>
        <dbReference type="ARBA" id="ARBA00022801"/>
    </source>
</evidence>